<comment type="caution">
    <text evidence="2">The sequence shown here is derived from an EMBL/GenBank/DDBJ whole genome shotgun (WGS) entry which is preliminary data.</text>
</comment>
<dbReference type="Proteomes" id="UP000642809">
    <property type="component" value="Unassembled WGS sequence"/>
</dbReference>
<evidence type="ECO:0000313" key="3">
    <source>
        <dbReference type="Proteomes" id="UP000642809"/>
    </source>
</evidence>
<name>A0A8J3CTD7_9BACT</name>
<evidence type="ECO:0000313" key="2">
    <source>
        <dbReference type="EMBL" id="GHB26604.1"/>
    </source>
</evidence>
<dbReference type="InterPro" id="IPR043519">
    <property type="entry name" value="NT_sf"/>
</dbReference>
<dbReference type="RefSeq" id="WP_189578789.1">
    <property type="nucleotide sequence ID" value="NZ_BMYF01000002.1"/>
</dbReference>
<gene>
    <name evidence="2" type="ORF">GCM10008106_04130</name>
</gene>
<sequence>MKTKELEKFGLSHTTLEKINSVFGKYPEVEKVIVYGSRAMGNYRTGSDIDLTLIGSDVTLDTLFAIEEDLDELFLPYTFDISIFSHLRNPDFLDHIKRVGKVFFEK</sequence>
<dbReference type="InterPro" id="IPR041633">
    <property type="entry name" value="Polbeta"/>
</dbReference>
<evidence type="ECO:0000259" key="1">
    <source>
        <dbReference type="Pfam" id="PF18765"/>
    </source>
</evidence>
<reference evidence="2" key="1">
    <citation type="journal article" date="2014" name="Int. J. Syst. Evol. Microbiol.">
        <title>Complete genome sequence of Corynebacterium casei LMG S-19264T (=DSM 44701T), isolated from a smear-ripened cheese.</title>
        <authorList>
            <consortium name="US DOE Joint Genome Institute (JGI-PGF)"/>
            <person name="Walter F."/>
            <person name="Albersmeier A."/>
            <person name="Kalinowski J."/>
            <person name="Ruckert C."/>
        </authorList>
    </citation>
    <scope>NUCLEOTIDE SEQUENCE</scope>
    <source>
        <strain evidence="2">KCTC 23224</strain>
    </source>
</reference>
<dbReference type="EMBL" id="BMYF01000002">
    <property type="protein sequence ID" value="GHB26604.1"/>
    <property type="molecule type" value="Genomic_DNA"/>
</dbReference>
<dbReference type="Pfam" id="PF18765">
    <property type="entry name" value="Polbeta"/>
    <property type="match status" value="1"/>
</dbReference>
<dbReference type="AlphaFoldDB" id="A0A8J3CTD7"/>
<feature type="domain" description="Polymerase beta nucleotidyltransferase" evidence="1">
    <location>
        <begin position="17"/>
        <end position="106"/>
    </location>
</feature>
<protein>
    <recommendedName>
        <fullName evidence="1">Polymerase beta nucleotidyltransferase domain-containing protein</fullName>
    </recommendedName>
</protein>
<accession>A0A8J3CTD7</accession>
<reference evidence="2" key="2">
    <citation type="submission" date="2020-09" db="EMBL/GenBank/DDBJ databases">
        <authorList>
            <person name="Sun Q."/>
            <person name="Kim S."/>
        </authorList>
    </citation>
    <scope>NUCLEOTIDE SEQUENCE</scope>
    <source>
        <strain evidence="2">KCTC 23224</strain>
    </source>
</reference>
<dbReference type="CDD" id="cd05403">
    <property type="entry name" value="NT_KNTase_like"/>
    <property type="match status" value="1"/>
</dbReference>
<keyword evidence="3" id="KW-1185">Reference proteome</keyword>
<organism evidence="2 3">
    <name type="scientific">Mongoliitalea lutea</name>
    <dbReference type="NCBI Taxonomy" id="849756"/>
    <lineage>
        <taxon>Bacteria</taxon>
        <taxon>Pseudomonadati</taxon>
        <taxon>Bacteroidota</taxon>
        <taxon>Cytophagia</taxon>
        <taxon>Cytophagales</taxon>
        <taxon>Cyclobacteriaceae</taxon>
        <taxon>Mongoliitalea</taxon>
    </lineage>
</organism>
<dbReference type="SUPFAM" id="SSF81301">
    <property type="entry name" value="Nucleotidyltransferase"/>
    <property type="match status" value="1"/>
</dbReference>
<dbReference type="Gene3D" id="3.30.460.10">
    <property type="entry name" value="Beta Polymerase, domain 2"/>
    <property type="match status" value="1"/>
</dbReference>
<proteinExistence type="predicted"/>